<dbReference type="GO" id="GO:0004386">
    <property type="term" value="F:helicase activity"/>
    <property type="evidence" value="ECO:0007669"/>
    <property type="project" value="UniProtKB-KW"/>
</dbReference>
<evidence type="ECO:0000256" key="8">
    <source>
        <dbReference type="ARBA" id="ARBA00023242"/>
    </source>
</evidence>
<dbReference type="Gene3D" id="3.40.50.10810">
    <property type="entry name" value="Tandem AAA-ATPase domain"/>
    <property type="match status" value="1"/>
</dbReference>
<dbReference type="OrthoDB" id="5857104at2759"/>
<protein>
    <submittedName>
        <fullName evidence="12">Uncharacterized protein</fullName>
    </submittedName>
</protein>
<evidence type="ECO:0000256" key="9">
    <source>
        <dbReference type="SAM" id="MobiDB-lite"/>
    </source>
</evidence>
<keyword evidence="8" id="KW-0539">Nucleus</keyword>
<feature type="compositionally biased region" description="Low complexity" evidence="9">
    <location>
        <begin position="9"/>
        <end position="18"/>
    </location>
</feature>
<keyword evidence="5" id="KW-0347">Helicase</keyword>
<dbReference type="InterPro" id="IPR038718">
    <property type="entry name" value="SNF2-like_sf"/>
</dbReference>
<dbReference type="InterPro" id="IPR014001">
    <property type="entry name" value="Helicase_ATP-bd"/>
</dbReference>
<feature type="domain" description="Helicase C-terminal" evidence="11">
    <location>
        <begin position="539"/>
        <end position="709"/>
    </location>
</feature>
<feature type="region of interest" description="Disordered" evidence="9">
    <location>
        <begin position="1"/>
        <end position="77"/>
    </location>
</feature>
<evidence type="ECO:0000256" key="4">
    <source>
        <dbReference type="ARBA" id="ARBA00022801"/>
    </source>
</evidence>
<keyword evidence="6" id="KW-0067">ATP-binding</keyword>
<dbReference type="InterPro" id="IPR027417">
    <property type="entry name" value="P-loop_NTPase"/>
</dbReference>
<dbReference type="GO" id="GO:0005634">
    <property type="term" value="C:nucleus"/>
    <property type="evidence" value="ECO:0007669"/>
    <property type="project" value="UniProtKB-SubCell"/>
</dbReference>
<dbReference type="CDD" id="cd18793">
    <property type="entry name" value="SF2_C_SNF"/>
    <property type="match status" value="1"/>
</dbReference>
<keyword evidence="3" id="KW-0547">Nucleotide-binding</keyword>
<organism evidence="12 13">
    <name type="scientific">Heterodermia speciosa</name>
    <dbReference type="NCBI Taxonomy" id="116794"/>
    <lineage>
        <taxon>Eukaryota</taxon>
        <taxon>Fungi</taxon>
        <taxon>Dikarya</taxon>
        <taxon>Ascomycota</taxon>
        <taxon>Pezizomycotina</taxon>
        <taxon>Lecanoromycetes</taxon>
        <taxon>OSLEUM clade</taxon>
        <taxon>Lecanoromycetidae</taxon>
        <taxon>Caliciales</taxon>
        <taxon>Physciaceae</taxon>
        <taxon>Heterodermia</taxon>
    </lineage>
</organism>
<dbReference type="SUPFAM" id="SSF52540">
    <property type="entry name" value="P-loop containing nucleoside triphosphate hydrolases"/>
    <property type="match status" value="2"/>
</dbReference>
<keyword evidence="13" id="KW-1185">Reference proteome</keyword>
<comment type="subcellular location">
    <subcellularLocation>
        <location evidence="1">Nucleus</location>
    </subcellularLocation>
</comment>
<dbReference type="InterPro" id="IPR049730">
    <property type="entry name" value="SNF2/RAD54-like_C"/>
</dbReference>
<dbReference type="Pfam" id="PF00176">
    <property type="entry name" value="SNF2-rel_dom"/>
    <property type="match status" value="1"/>
</dbReference>
<evidence type="ECO:0000256" key="3">
    <source>
        <dbReference type="ARBA" id="ARBA00022741"/>
    </source>
</evidence>
<evidence type="ECO:0000313" key="12">
    <source>
        <dbReference type="EMBL" id="CAF9934441.1"/>
    </source>
</evidence>
<sequence length="777" mass="88459">MSSTPVTPSSPDGIKSPSSSPPSSPPSANISDDEYDPRVEKMQKEEEKLKEETKQQRKITKEAEKQRLEEEEDSKSMTDLDWFLSRSQGFSSAIMDQLKQALEARKTQTATQPKLVSGGKMRDYQLEGLTWLTCLYSIGLNGILADEMGLGKTVQLISFLAFLREQGTNGPFLILGPLSTVTNWVNEFARWTPDIPVVMYHGTPQERGRIRRQDLKGDSKGAKFPVVCTSYEICMKDKKYLACYQWKFIVVDEGHRLKNFNCKLVKELKQYPSESRLILTGTPLQNNLSELWSLLNFLLPEAFSDLEHFESMFDFSDVQGKEGHKEYMSRDRQRRTIASLHAILKPFLLRRVKNDVETNLPKKREYILYAPMTTEQQEIYKKIQTDDIRAYLEEKAIERIGGRVSNLTVKNLKRKADSSGITTPNKSAKSSRSSTPASSIRSRGRPRKDYKEVSDREYFKQIEANTSSNPSSEDSSEAEERSHKDIVAKARKEVSHKKLQNPIMQLRLACNSPHHFSRPWPADADPDNTLITASGKMIMLDRLVPALFAKNHKVILFSQFQTQLDLLQDWAEILHGWTVCRIDGGVKASDRQDQIQAFNTDPDCKLFLLSTRAGGLGINLTAADTVILYDSDWNPQQDLQAQDRAHRIGQTRPVIVYRLATKGTVEQTLLEKADGKRRLEKIVIQKDKFRSILNHQNQKGSKKDDDNLTELQRILADGDDFETYNPEGEVLSERDLEMLTDRSERAYERAAKGEESEKFRTVETKRGGDDDLLGCLG</sequence>
<evidence type="ECO:0000259" key="10">
    <source>
        <dbReference type="PROSITE" id="PS51192"/>
    </source>
</evidence>
<evidence type="ECO:0000259" key="11">
    <source>
        <dbReference type="PROSITE" id="PS51194"/>
    </source>
</evidence>
<feature type="domain" description="Helicase ATP-binding" evidence="10">
    <location>
        <begin position="133"/>
        <end position="301"/>
    </location>
</feature>
<reference evidence="12" key="1">
    <citation type="submission" date="2021-03" db="EMBL/GenBank/DDBJ databases">
        <authorList>
            <person name="Tagirdzhanova G."/>
        </authorList>
    </citation>
    <scope>NUCLEOTIDE SEQUENCE</scope>
</reference>
<dbReference type="SMART" id="SM00487">
    <property type="entry name" value="DEXDc"/>
    <property type="match status" value="1"/>
</dbReference>
<evidence type="ECO:0000256" key="7">
    <source>
        <dbReference type="ARBA" id="ARBA00023054"/>
    </source>
</evidence>
<dbReference type="GO" id="GO:0016787">
    <property type="term" value="F:hydrolase activity"/>
    <property type="evidence" value="ECO:0007669"/>
    <property type="project" value="UniProtKB-KW"/>
</dbReference>
<dbReference type="FunFam" id="3.40.50.10810:FF:000015">
    <property type="entry name" value="lymphoid-specific helicase isoform X1"/>
    <property type="match status" value="1"/>
</dbReference>
<dbReference type="AlphaFoldDB" id="A0A8H3G1C8"/>
<comment type="similarity">
    <text evidence="2">Belongs to the SNF2/RAD54 helicase family.</text>
</comment>
<evidence type="ECO:0000313" key="13">
    <source>
        <dbReference type="Proteomes" id="UP000664521"/>
    </source>
</evidence>
<accession>A0A8H3G1C8</accession>
<name>A0A8H3G1C8_9LECA</name>
<keyword evidence="7" id="KW-0175">Coiled coil</keyword>
<evidence type="ECO:0000256" key="5">
    <source>
        <dbReference type="ARBA" id="ARBA00022806"/>
    </source>
</evidence>
<dbReference type="InterPro" id="IPR000330">
    <property type="entry name" value="SNF2_N"/>
</dbReference>
<evidence type="ECO:0000256" key="6">
    <source>
        <dbReference type="ARBA" id="ARBA00022840"/>
    </source>
</evidence>
<keyword evidence="4" id="KW-0378">Hydrolase</keyword>
<feature type="compositionally biased region" description="Basic and acidic residues" evidence="9">
    <location>
        <begin position="36"/>
        <end position="77"/>
    </location>
</feature>
<feature type="region of interest" description="Disordered" evidence="9">
    <location>
        <begin position="415"/>
        <end position="485"/>
    </location>
</feature>
<dbReference type="Proteomes" id="UP000664521">
    <property type="component" value="Unassembled WGS sequence"/>
</dbReference>
<proteinExistence type="inferred from homology"/>
<dbReference type="GO" id="GO:0005524">
    <property type="term" value="F:ATP binding"/>
    <property type="evidence" value="ECO:0007669"/>
    <property type="project" value="UniProtKB-KW"/>
</dbReference>
<dbReference type="SMART" id="SM00490">
    <property type="entry name" value="HELICc"/>
    <property type="match status" value="1"/>
</dbReference>
<dbReference type="InterPro" id="IPR001650">
    <property type="entry name" value="Helicase_C-like"/>
</dbReference>
<feature type="compositionally biased region" description="Basic and acidic residues" evidence="9">
    <location>
        <begin position="447"/>
        <end position="460"/>
    </location>
</feature>
<evidence type="ECO:0000256" key="1">
    <source>
        <dbReference type="ARBA" id="ARBA00004123"/>
    </source>
</evidence>
<feature type="compositionally biased region" description="Low complexity" evidence="9">
    <location>
        <begin position="423"/>
        <end position="441"/>
    </location>
</feature>
<dbReference type="PANTHER" id="PTHR10799">
    <property type="entry name" value="SNF2/RAD54 HELICASE FAMILY"/>
    <property type="match status" value="1"/>
</dbReference>
<gene>
    <name evidence="12" type="ORF">HETSPECPRED_009221</name>
</gene>
<dbReference type="Pfam" id="PF00271">
    <property type="entry name" value="Helicase_C"/>
    <property type="match status" value="1"/>
</dbReference>
<dbReference type="PROSITE" id="PS51192">
    <property type="entry name" value="HELICASE_ATP_BIND_1"/>
    <property type="match status" value="1"/>
</dbReference>
<dbReference type="EMBL" id="CAJPDS010000075">
    <property type="protein sequence ID" value="CAF9934441.1"/>
    <property type="molecule type" value="Genomic_DNA"/>
</dbReference>
<dbReference type="Gene3D" id="3.40.50.300">
    <property type="entry name" value="P-loop containing nucleotide triphosphate hydrolases"/>
    <property type="match status" value="2"/>
</dbReference>
<evidence type="ECO:0000256" key="2">
    <source>
        <dbReference type="ARBA" id="ARBA00007025"/>
    </source>
</evidence>
<dbReference type="PROSITE" id="PS51194">
    <property type="entry name" value="HELICASE_CTER"/>
    <property type="match status" value="1"/>
</dbReference>
<comment type="caution">
    <text evidence="12">The sequence shown here is derived from an EMBL/GenBank/DDBJ whole genome shotgun (WGS) entry which is preliminary data.</text>
</comment>